<dbReference type="GO" id="GO:0015421">
    <property type="term" value="F:ABC-type oligopeptide transporter activity"/>
    <property type="evidence" value="ECO:0007669"/>
    <property type="project" value="TreeGrafter"/>
</dbReference>
<dbReference type="Gene3D" id="1.20.1560.10">
    <property type="entry name" value="ABC transporter type 1, transmembrane domain"/>
    <property type="match status" value="1"/>
</dbReference>
<evidence type="ECO:0000256" key="3">
    <source>
        <dbReference type="ARBA" id="ARBA00022692"/>
    </source>
</evidence>
<feature type="region of interest" description="Disordered" evidence="8">
    <location>
        <begin position="1"/>
        <end position="26"/>
    </location>
</feature>
<keyword evidence="7 9" id="KW-0472">Membrane</keyword>
<feature type="transmembrane region" description="Helical" evidence="9">
    <location>
        <begin position="271"/>
        <end position="291"/>
    </location>
</feature>
<dbReference type="InterPro" id="IPR017871">
    <property type="entry name" value="ABC_transporter-like_CS"/>
</dbReference>
<gene>
    <name evidence="12" type="ORF">LSH36_288g01065</name>
</gene>
<keyword evidence="5" id="KW-0067">ATP-binding</keyword>
<dbReference type="SUPFAM" id="SSF52540">
    <property type="entry name" value="P-loop containing nucleoside triphosphate hydrolases"/>
    <property type="match status" value="1"/>
</dbReference>
<dbReference type="GO" id="GO:0005524">
    <property type="term" value="F:ATP binding"/>
    <property type="evidence" value="ECO:0007669"/>
    <property type="project" value="UniProtKB-KW"/>
</dbReference>
<keyword evidence="2" id="KW-0813">Transport</keyword>
<accession>A0AAD9JJP0</accession>
<evidence type="ECO:0000256" key="5">
    <source>
        <dbReference type="ARBA" id="ARBA00022840"/>
    </source>
</evidence>
<proteinExistence type="predicted"/>
<dbReference type="Pfam" id="PF00005">
    <property type="entry name" value="ABC_tran"/>
    <property type="match status" value="1"/>
</dbReference>
<feature type="transmembrane region" description="Helical" evidence="9">
    <location>
        <begin position="347"/>
        <end position="371"/>
    </location>
</feature>
<dbReference type="SMART" id="SM00382">
    <property type="entry name" value="AAA"/>
    <property type="match status" value="1"/>
</dbReference>
<dbReference type="InterPro" id="IPR039421">
    <property type="entry name" value="Type_1_exporter"/>
</dbReference>
<dbReference type="PIRSF" id="PIRSF002773">
    <property type="entry name" value="ABC_prm/ATPase_B"/>
    <property type="match status" value="1"/>
</dbReference>
<dbReference type="PROSITE" id="PS00211">
    <property type="entry name" value="ABC_TRANSPORTER_1"/>
    <property type="match status" value="1"/>
</dbReference>
<feature type="transmembrane region" description="Helical" evidence="9">
    <location>
        <begin position="172"/>
        <end position="194"/>
    </location>
</feature>
<dbReference type="InterPro" id="IPR036640">
    <property type="entry name" value="ABC1_TM_sf"/>
</dbReference>
<dbReference type="Proteomes" id="UP001208570">
    <property type="component" value="Unassembled WGS sequence"/>
</dbReference>
<dbReference type="PANTHER" id="PTHR43394:SF1">
    <property type="entry name" value="ATP-BINDING CASSETTE SUB-FAMILY B MEMBER 10, MITOCHONDRIAL"/>
    <property type="match status" value="1"/>
</dbReference>
<protein>
    <submittedName>
        <fullName evidence="12">Uncharacterized protein</fullName>
    </submittedName>
</protein>
<evidence type="ECO:0000313" key="12">
    <source>
        <dbReference type="EMBL" id="KAK2153718.1"/>
    </source>
</evidence>
<keyword evidence="4" id="KW-0547">Nucleotide-binding</keyword>
<dbReference type="GO" id="GO:0016887">
    <property type="term" value="F:ATP hydrolysis activity"/>
    <property type="evidence" value="ECO:0007669"/>
    <property type="project" value="InterPro"/>
</dbReference>
<evidence type="ECO:0000313" key="13">
    <source>
        <dbReference type="Proteomes" id="UP001208570"/>
    </source>
</evidence>
<dbReference type="CDD" id="cd18780">
    <property type="entry name" value="ABC_6TM_AtABCB27_like"/>
    <property type="match status" value="1"/>
</dbReference>
<dbReference type="AlphaFoldDB" id="A0AAD9JJP0"/>
<feature type="domain" description="ABC transporter" evidence="10">
    <location>
        <begin position="445"/>
        <end position="680"/>
    </location>
</feature>
<evidence type="ECO:0000256" key="6">
    <source>
        <dbReference type="ARBA" id="ARBA00022989"/>
    </source>
</evidence>
<feature type="transmembrane region" description="Helical" evidence="9">
    <location>
        <begin position="52"/>
        <end position="85"/>
    </location>
</feature>
<evidence type="ECO:0000259" key="11">
    <source>
        <dbReference type="PROSITE" id="PS50929"/>
    </source>
</evidence>
<dbReference type="PROSITE" id="PS50929">
    <property type="entry name" value="ABC_TM1F"/>
    <property type="match status" value="1"/>
</dbReference>
<evidence type="ECO:0000256" key="4">
    <source>
        <dbReference type="ARBA" id="ARBA00022741"/>
    </source>
</evidence>
<dbReference type="InterPro" id="IPR011527">
    <property type="entry name" value="ABC1_TM_dom"/>
</dbReference>
<dbReference type="EMBL" id="JAODUP010000288">
    <property type="protein sequence ID" value="KAK2153718.1"/>
    <property type="molecule type" value="Genomic_DNA"/>
</dbReference>
<reference evidence="12" key="1">
    <citation type="journal article" date="2023" name="Mol. Biol. Evol.">
        <title>Third-Generation Sequencing Reveals the Adaptive Role of the Epigenome in Three Deep-Sea Polychaetes.</title>
        <authorList>
            <person name="Perez M."/>
            <person name="Aroh O."/>
            <person name="Sun Y."/>
            <person name="Lan Y."/>
            <person name="Juniper S.K."/>
            <person name="Young C.R."/>
            <person name="Angers B."/>
            <person name="Qian P.Y."/>
        </authorList>
    </citation>
    <scope>NUCLEOTIDE SEQUENCE</scope>
    <source>
        <strain evidence="12">P08H-3</strain>
    </source>
</reference>
<dbReference type="GO" id="GO:0005743">
    <property type="term" value="C:mitochondrial inner membrane"/>
    <property type="evidence" value="ECO:0007669"/>
    <property type="project" value="UniProtKB-SubCell"/>
</dbReference>
<comment type="subcellular location">
    <subcellularLocation>
        <location evidence="1">Mitochondrion inner membrane</location>
        <topology evidence="1">Multi-pass membrane protein</topology>
    </subcellularLocation>
</comment>
<evidence type="ECO:0000256" key="1">
    <source>
        <dbReference type="ARBA" id="ARBA00004448"/>
    </source>
</evidence>
<sequence>MEEDPQRTRLIGESNSDVSPDREPESQDEIRVNYRYRYYTLPSLRYINVIRMMLFIDAIIAIAFWASVIFSLLEFIMALLSFWAMRKLKIQRILHRLNDALEEVEEDGKPIKRDVNIFRLVRLIKPEMGMISLAALSLLASTASQTTAPLFFGMVVDAAQTSMARLNRTVLILLLIYIAGAIAGLFRATLFTLAGQRMVARLRKELFNSIIQQEIAFFDQNRTGELTNRLASDTQVIQNAVTVNISMLARYIMQIIGSLVFMFVLNASLTGVLLAVVPIISLGAVQYGKFVRRIRQKFQDRLADASSTAEENISNIRTVKSFVAENKALTLYSESVDKSYLEGKRLAIAEGSFTGTIGIIVAAAISLVLWYGGKLVFEKDITAGVLTSFLLYTLNVAFAFGLLSSVYGDFMQAVGASIRIFELLDKTPAISNQGGMKLDNLQGGLEFDRVQFTYPSRPDNQVLKNVSFHVERGQMVALVGPSGGGKSTIVNLIERFYDPDSGSIKLGSTNLKLLDPSWFRKQMSAVSQEPTLFACSIRDNISYGKEADFNEVQEAAKQANAHDFIMSFEEKYDTLVGERGVRLSGGQKQRVAIARALLINPDILLLDEATSALDAESEHLVQEAIDRAMNNRTVLVIAHRLSTVRNANKVIVISKGQLAEEGTHDELIARNGVYKKLVLRQLTAGETNIKEDNLTDDPVDNRVLMNK</sequence>
<feature type="transmembrane region" description="Helical" evidence="9">
    <location>
        <begin position="383"/>
        <end position="403"/>
    </location>
</feature>
<dbReference type="InterPro" id="IPR003439">
    <property type="entry name" value="ABC_transporter-like_ATP-bd"/>
</dbReference>
<dbReference type="Gene3D" id="3.40.50.300">
    <property type="entry name" value="P-loop containing nucleotide triphosphate hydrolases"/>
    <property type="match status" value="1"/>
</dbReference>
<evidence type="ECO:0000256" key="8">
    <source>
        <dbReference type="SAM" id="MobiDB-lite"/>
    </source>
</evidence>
<dbReference type="SUPFAM" id="SSF90123">
    <property type="entry name" value="ABC transporter transmembrane region"/>
    <property type="match status" value="1"/>
</dbReference>
<name>A0AAD9JJP0_9ANNE</name>
<dbReference type="CDD" id="cd03249">
    <property type="entry name" value="ABC_MTABC3_MDL1_MDL2"/>
    <property type="match status" value="1"/>
</dbReference>
<evidence type="ECO:0000256" key="7">
    <source>
        <dbReference type="ARBA" id="ARBA00023136"/>
    </source>
</evidence>
<feature type="domain" description="ABC transmembrane type-1" evidence="11">
    <location>
        <begin position="133"/>
        <end position="412"/>
    </location>
</feature>
<keyword evidence="6 9" id="KW-1133">Transmembrane helix</keyword>
<evidence type="ECO:0000256" key="2">
    <source>
        <dbReference type="ARBA" id="ARBA00022448"/>
    </source>
</evidence>
<feature type="transmembrane region" description="Helical" evidence="9">
    <location>
        <begin position="129"/>
        <end position="152"/>
    </location>
</feature>
<evidence type="ECO:0000256" key="9">
    <source>
        <dbReference type="SAM" id="Phobius"/>
    </source>
</evidence>
<keyword evidence="3 9" id="KW-0812">Transmembrane</keyword>
<organism evidence="12 13">
    <name type="scientific">Paralvinella palmiformis</name>
    <dbReference type="NCBI Taxonomy" id="53620"/>
    <lineage>
        <taxon>Eukaryota</taxon>
        <taxon>Metazoa</taxon>
        <taxon>Spiralia</taxon>
        <taxon>Lophotrochozoa</taxon>
        <taxon>Annelida</taxon>
        <taxon>Polychaeta</taxon>
        <taxon>Sedentaria</taxon>
        <taxon>Canalipalpata</taxon>
        <taxon>Terebellida</taxon>
        <taxon>Terebelliformia</taxon>
        <taxon>Alvinellidae</taxon>
        <taxon>Paralvinella</taxon>
    </lineage>
</organism>
<dbReference type="GO" id="GO:0090374">
    <property type="term" value="P:oligopeptide export from mitochondrion"/>
    <property type="evidence" value="ECO:0007669"/>
    <property type="project" value="TreeGrafter"/>
</dbReference>
<keyword evidence="13" id="KW-1185">Reference proteome</keyword>
<dbReference type="InterPro" id="IPR027417">
    <property type="entry name" value="P-loop_NTPase"/>
</dbReference>
<dbReference type="PANTHER" id="PTHR43394">
    <property type="entry name" value="ATP-DEPENDENT PERMEASE MDL1, MITOCHONDRIAL"/>
    <property type="match status" value="1"/>
</dbReference>
<feature type="transmembrane region" description="Helical" evidence="9">
    <location>
        <begin position="248"/>
        <end position="265"/>
    </location>
</feature>
<dbReference type="InterPro" id="IPR003593">
    <property type="entry name" value="AAA+_ATPase"/>
</dbReference>
<dbReference type="PROSITE" id="PS50893">
    <property type="entry name" value="ABC_TRANSPORTER_2"/>
    <property type="match status" value="1"/>
</dbReference>
<dbReference type="Pfam" id="PF00664">
    <property type="entry name" value="ABC_membrane"/>
    <property type="match status" value="1"/>
</dbReference>
<evidence type="ECO:0000259" key="10">
    <source>
        <dbReference type="PROSITE" id="PS50893"/>
    </source>
</evidence>
<dbReference type="FunFam" id="3.40.50.300:FF:000403">
    <property type="entry name" value="ATP-binding cassette sub-family B member 8, mitochondrial"/>
    <property type="match status" value="1"/>
</dbReference>
<dbReference type="FunFam" id="1.20.1560.10:FF:000058">
    <property type="entry name" value="ABC transporter B family member 25"/>
    <property type="match status" value="1"/>
</dbReference>
<comment type="caution">
    <text evidence="12">The sequence shown here is derived from an EMBL/GenBank/DDBJ whole genome shotgun (WGS) entry which is preliminary data.</text>
</comment>